<evidence type="ECO:0000256" key="3">
    <source>
        <dbReference type="ARBA" id="ARBA00023004"/>
    </source>
</evidence>
<feature type="domain" description="Cytochrome c" evidence="6">
    <location>
        <begin position="22"/>
        <end position="140"/>
    </location>
</feature>
<dbReference type="SUPFAM" id="SSF46626">
    <property type="entry name" value="Cytochrome c"/>
    <property type="match status" value="1"/>
</dbReference>
<keyword evidence="5" id="KW-0732">Signal</keyword>
<dbReference type="AlphaFoldDB" id="A0A1I1P9S2"/>
<evidence type="ECO:0000313" key="7">
    <source>
        <dbReference type="EMBL" id="SFD06587.1"/>
    </source>
</evidence>
<dbReference type="GO" id="GO:0046872">
    <property type="term" value="F:metal ion binding"/>
    <property type="evidence" value="ECO:0007669"/>
    <property type="project" value="UniProtKB-KW"/>
</dbReference>
<dbReference type="EMBL" id="FOLG01000014">
    <property type="protein sequence ID" value="SFD06587.1"/>
    <property type="molecule type" value="Genomic_DNA"/>
</dbReference>
<dbReference type="RefSeq" id="WP_093362291.1">
    <property type="nucleotide sequence ID" value="NZ_FOLG01000014.1"/>
</dbReference>
<dbReference type="PROSITE" id="PS51007">
    <property type="entry name" value="CYTC"/>
    <property type="match status" value="1"/>
</dbReference>
<dbReference type="Proteomes" id="UP000198728">
    <property type="component" value="Unassembled WGS sequence"/>
</dbReference>
<organism evidence="7 8">
    <name type="scientific">Tropicimonas isoalkanivorans</name>
    <dbReference type="NCBI Taxonomy" id="441112"/>
    <lineage>
        <taxon>Bacteria</taxon>
        <taxon>Pseudomonadati</taxon>
        <taxon>Pseudomonadota</taxon>
        <taxon>Alphaproteobacteria</taxon>
        <taxon>Rhodobacterales</taxon>
        <taxon>Roseobacteraceae</taxon>
        <taxon>Tropicimonas</taxon>
    </lineage>
</organism>
<proteinExistence type="predicted"/>
<dbReference type="OrthoDB" id="9805828at2"/>
<keyword evidence="3 4" id="KW-0408">Iron</keyword>
<feature type="signal peptide" evidence="5">
    <location>
        <begin position="1"/>
        <end position="21"/>
    </location>
</feature>
<evidence type="ECO:0000313" key="8">
    <source>
        <dbReference type="Proteomes" id="UP000198728"/>
    </source>
</evidence>
<dbReference type="GO" id="GO:0009055">
    <property type="term" value="F:electron transfer activity"/>
    <property type="evidence" value="ECO:0007669"/>
    <property type="project" value="InterPro"/>
</dbReference>
<dbReference type="GO" id="GO:0020037">
    <property type="term" value="F:heme binding"/>
    <property type="evidence" value="ECO:0007669"/>
    <property type="project" value="InterPro"/>
</dbReference>
<evidence type="ECO:0000256" key="5">
    <source>
        <dbReference type="SAM" id="SignalP"/>
    </source>
</evidence>
<evidence type="ECO:0000259" key="6">
    <source>
        <dbReference type="PROSITE" id="PS51007"/>
    </source>
</evidence>
<keyword evidence="2 4" id="KW-0479">Metal-binding</keyword>
<keyword evidence="1 4" id="KW-0349">Heme</keyword>
<evidence type="ECO:0000256" key="1">
    <source>
        <dbReference type="ARBA" id="ARBA00022617"/>
    </source>
</evidence>
<dbReference type="InterPro" id="IPR036909">
    <property type="entry name" value="Cyt_c-like_dom_sf"/>
</dbReference>
<protein>
    <submittedName>
        <fullName evidence="7">Cytochrome c</fullName>
    </submittedName>
</protein>
<keyword evidence="8" id="KW-1185">Reference proteome</keyword>
<name>A0A1I1P9S2_9RHOB</name>
<reference evidence="7 8" key="1">
    <citation type="submission" date="2016-10" db="EMBL/GenBank/DDBJ databases">
        <authorList>
            <person name="de Groot N.N."/>
        </authorList>
    </citation>
    <scope>NUCLEOTIDE SEQUENCE [LARGE SCALE GENOMIC DNA]</scope>
    <source>
        <strain evidence="7 8">DSM 19548</strain>
    </source>
</reference>
<dbReference type="Gene3D" id="1.10.760.10">
    <property type="entry name" value="Cytochrome c-like domain"/>
    <property type="match status" value="1"/>
</dbReference>
<evidence type="ECO:0000256" key="4">
    <source>
        <dbReference type="PROSITE-ProRule" id="PRU00433"/>
    </source>
</evidence>
<evidence type="ECO:0000256" key="2">
    <source>
        <dbReference type="ARBA" id="ARBA00022723"/>
    </source>
</evidence>
<feature type="chain" id="PRO_5011692765" evidence="5">
    <location>
        <begin position="22"/>
        <end position="140"/>
    </location>
</feature>
<dbReference type="STRING" id="441112.SAMN04488094_11480"/>
<dbReference type="InterPro" id="IPR009056">
    <property type="entry name" value="Cyt_c-like_dom"/>
</dbReference>
<gene>
    <name evidence="7" type="ORF">SAMN04488094_11480</name>
</gene>
<sequence>MFRSVVIAAATTATLTLPAVAQDVEAGAELFQKQCGTCHVVMNEDGEILAGRKARTGPNLFGIVDAPAAQVDGFRYGSGLLAAADAGLVWEVPHLVAYLQDTNIFLREVTGDPKVRSRMAWKVRKDKDAADIAAFLATLK</sequence>
<accession>A0A1I1P9S2</accession>
<dbReference type="Pfam" id="PF00034">
    <property type="entry name" value="Cytochrom_C"/>
    <property type="match status" value="1"/>
</dbReference>